<dbReference type="EMBL" id="LCWF01000041">
    <property type="protein sequence ID" value="KKY25514.1"/>
    <property type="molecule type" value="Genomic_DNA"/>
</dbReference>
<evidence type="ECO:0000259" key="1">
    <source>
        <dbReference type="Pfam" id="PF01968"/>
    </source>
</evidence>
<feature type="domain" description="Hydantoinase A/oxoprolinase" evidence="1">
    <location>
        <begin position="201"/>
        <end position="370"/>
    </location>
</feature>
<dbReference type="InterPro" id="IPR027479">
    <property type="entry name" value="S-Me-THD_N_sf"/>
</dbReference>
<sequence>MASKKSSYVIGIDVGGTNTDAVILQNEEILDWHKTPTTRDIQLGVETAIQEVIKKRGISADQVESVKIGTTQFVNAVKEQNASKLDKVAVIRLCGPYSRGSPPFVDFPNGLRKLMEGHFGYVDGGYQVEGKVILDLNPQQLKEQASIIRSKSIKSVVIIGIYSPSNFKQEEDARDILSSELGPEYDISCSHMVGRLGFLERENASILNASLRRFARHVIAGFASAVKRLGRCKLYITLNDGTLSKATAAAAHPVRCFSSGPTNSARGAALLAKTGYLDEKDDKEVLVVDVGGTTTDVCALSDSGFPRQSAAFVKIEGVRTNFTIPDVHSIALGGGSFVGTTDGRVSVGPLSVGHLLDKEGIYFGGETLTVSGLLEIKKSVETAIDLVKTKQGDAKVILVGGGNIVVTGEIAGVGEVIRPKHLEVANAIGAAIGKISGTVDTIAVPAPGTNNIDEQKEEAKALAKKRCIDAGGNRSTLEIVEVETIPISYATNGAMRLIVRAIAELDDSEEYGDSQTHSPLDEGFDQSAFPSYSVQDIESKASSHDIMEKFDVESYRPKITGDLWYLSEVDLRFLQDGTGVLGVGSCGEPYPSYVACSQALKNGEDIIIRRQDTLPDEAVTLVSGFMGSPAVYLERIPGIDEVTLAIKSIMATTGISSFDAVIPNEIGGMNAFEALLAATRFGKCTLDTDCVARAYPYLWQTVRCLNDVPVAPAVVADGTAWTIGRSIALSRSLKEDPIKNLLKEQNGVLLFRGKIISVDHVVGEGFSRGCVLLSSFTEETSSSSPSSSPSRSPTSSLFVEFENENLCAILRRSDEEDKLLAVCPDLITFLDLANGAPLGISDYKYGLRVSVVALRAPPVWASERGLEMGGPKAFNLDMEYTPVGTGEYQPPKSVWELFGEK</sequence>
<evidence type="ECO:0000259" key="2">
    <source>
        <dbReference type="Pfam" id="PF05378"/>
    </source>
</evidence>
<dbReference type="InterPro" id="IPR048350">
    <property type="entry name" value="S-Me-THD-like_C"/>
</dbReference>
<name>A0A0G2ETJ1_PHACM</name>
<dbReference type="InterPro" id="IPR043129">
    <property type="entry name" value="ATPase_NBD"/>
</dbReference>
<dbReference type="Gene3D" id="3.40.1610.10">
    <property type="entry name" value="CV3147-like domain"/>
    <property type="match status" value="1"/>
</dbReference>
<evidence type="ECO:0000313" key="4">
    <source>
        <dbReference type="EMBL" id="KKY25514.1"/>
    </source>
</evidence>
<organism evidence="4 5">
    <name type="scientific">Phaeomoniella chlamydospora</name>
    <name type="common">Phaeoacremonium chlamydosporum</name>
    <dbReference type="NCBI Taxonomy" id="158046"/>
    <lineage>
        <taxon>Eukaryota</taxon>
        <taxon>Fungi</taxon>
        <taxon>Dikarya</taxon>
        <taxon>Ascomycota</taxon>
        <taxon>Pezizomycotina</taxon>
        <taxon>Eurotiomycetes</taxon>
        <taxon>Chaetothyriomycetidae</taxon>
        <taxon>Phaeomoniellales</taxon>
        <taxon>Phaeomoniellaceae</taxon>
        <taxon>Phaeomoniella</taxon>
    </lineage>
</organism>
<keyword evidence="5" id="KW-1185">Reference proteome</keyword>
<dbReference type="GO" id="GO:0016787">
    <property type="term" value="F:hydrolase activity"/>
    <property type="evidence" value="ECO:0007669"/>
    <property type="project" value="InterPro"/>
</dbReference>
<protein>
    <submittedName>
        <fullName evidence="4">Putative hydantoinase oxoprolinase</fullName>
    </submittedName>
</protein>
<proteinExistence type="predicted"/>
<feature type="domain" description="S-Me-THD-like C-terminal" evidence="3">
    <location>
        <begin position="719"/>
        <end position="883"/>
    </location>
</feature>
<gene>
    <name evidence="4" type="ORF">UCRPC4_g01778</name>
</gene>
<accession>A0A0G2ETJ1</accession>
<dbReference type="PANTHER" id="PTHR11365:SF10">
    <property type="entry name" value="HYDANTOINASE_OXOPROLINASE"/>
    <property type="match status" value="1"/>
</dbReference>
<dbReference type="InterPro" id="IPR002821">
    <property type="entry name" value="Hydantoinase_A"/>
</dbReference>
<dbReference type="Pfam" id="PF05378">
    <property type="entry name" value="Hydant_A_N"/>
    <property type="match status" value="1"/>
</dbReference>
<dbReference type="Pfam" id="PF20906">
    <property type="entry name" value="S-Me-THD_C"/>
    <property type="match status" value="1"/>
</dbReference>
<reference evidence="4 5" key="1">
    <citation type="submission" date="2015-05" db="EMBL/GenBank/DDBJ databases">
        <title>Distinctive expansion of gene families associated with plant cell wall degradation and secondary metabolism in the genomes of grapevine trunk pathogens.</title>
        <authorList>
            <person name="Lawrence D.P."/>
            <person name="Travadon R."/>
            <person name="Rolshausen P.E."/>
            <person name="Baumgartner K."/>
        </authorList>
    </citation>
    <scope>NUCLEOTIDE SEQUENCE [LARGE SCALE GENOMIC DNA]</scope>
    <source>
        <strain evidence="4">UCRPC4</strain>
    </source>
</reference>
<dbReference type="SUPFAM" id="SSF53067">
    <property type="entry name" value="Actin-like ATPase domain"/>
    <property type="match status" value="2"/>
</dbReference>
<feature type="domain" description="Hydantoinase/oxoprolinase N-terminal" evidence="2">
    <location>
        <begin position="10"/>
        <end position="180"/>
    </location>
</feature>
<evidence type="ECO:0000259" key="3">
    <source>
        <dbReference type="Pfam" id="PF20906"/>
    </source>
</evidence>
<dbReference type="Proteomes" id="UP000053317">
    <property type="component" value="Unassembled WGS sequence"/>
</dbReference>
<dbReference type="SUPFAM" id="SSF160991">
    <property type="entry name" value="CV3147-like"/>
    <property type="match status" value="1"/>
</dbReference>
<dbReference type="PANTHER" id="PTHR11365">
    <property type="entry name" value="5-OXOPROLINASE RELATED"/>
    <property type="match status" value="1"/>
</dbReference>
<dbReference type="InterPro" id="IPR008040">
    <property type="entry name" value="Hydant_A_N"/>
</dbReference>
<dbReference type="AlphaFoldDB" id="A0A0G2ETJ1"/>
<comment type="caution">
    <text evidence="4">The sequence shown here is derived from an EMBL/GenBank/DDBJ whole genome shotgun (WGS) entry which is preliminary data.</text>
</comment>
<dbReference type="OrthoDB" id="5404895at2759"/>
<dbReference type="Pfam" id="PF01968">
    <property type="entry name" value="Hydantoinase_A"/>
    <property type="match status" value="1"/>
</dbReference>
<evidence type="ECO:0000313" key="5">
    <source>
        <dbReference type="Proteomes" id="UP000053317"/>
    </source>
</evidence>
<dbReference type="InterPro" id="IPR045079">
    <property type="entry name" value="Oxoprolinase-like"/>
</dbReference>
<dbReference type="Gene3D" id="3.30.420.40">
    <property type="match status" value="1"/>
</dbReference>
<reference evidence="4 5" key="2">
    <citation type="submission" date="2015-05" db="EMBL/GenBank/DDBJ databases">
        <authorList>
            <person name="Morales-Cruz A."/>
            <person name="Amrine K.C."/>
            <person name="Cantu D."/>
        </authorList>
    </citation>
    <scope>NUCLEOTIDE SEQUENCE [LARGE SCALE GENOMIC DNA]</scope>
    <source>
        <strain evidence="4">UCRPC4</strain>
    </source>
</reference>